<gene>
    <name evidence="1" type="ORF">NCTC11155_00401</name>
</gene>
<protein>
    <submittedName>
        <fullName evidence="1">Uncharacterized protein</fullName>
    </submittedName>
</protein>
<dbReference type="Proteomes" id="UP000254424">
    <property type="component" value="Unassembled WGS sequence"/>
</dbReference>
<name>A0A380YLA9_9BACE</name>
<dbReference type="AlphaFoldDB" id="A0A380YLA9"/>
<dbReference type="EMBL" id="UFSX01000001">
    <property type="protein sequence ID" value="SUV28451.1"/>
    <property type="molecule type" value="Genomic_DNA"/>
</dbReference>
<evidence type="ECO:0000313" key="2">
    <source>
        <dbReference type="Proteomes" id="UP000254424"/>
    </source>
</evidence>
<reference evidence="1 2" key="1">
    <citation type="submission" date="2018-06" db="EMBL/GenBank/DDBJ databases">
        <authorList>
            <consortium name="Pathogen Informatics"/>
            <person name="Doyle S."/>
        </authorList>
    </citation>
    <scope>NUCLEOTIDE SEQUENCE [LARGE SCALE GENOMIC DNA]</scope>
    <source>
        <strain evidence="1 2">NCTC11155</strain>
    </source>
</reference>
<evidence type="ECO:0000313" key="1">
    <source>
        <dbReference type="EMBL" id="SUV28451.1"/>
    </source>
</evidence>
<sequence length="47" mass="5645">MCNSLFLEESEERRKCFLNVRLMFAKIRGIFEMNKVFNKNIISVITM</sequence>
<organism evidence="1 2">
    <name type="scientific">Bacteroides eggerthii</name>
    <dbReference type="NCBI Taxonomy" id="28111"/>
    <lineage>
        <taxon>Bacteria</taxon>
        <taxon>Pseudomonadati</taxon>
        <taxon>Bacteroidota</taxon>
        <taxon>Bacteroidia</taxon>
        <taxon>Bacteroidales</taxon>
        <taxon>Bacteroidaceae</taxon>
        <taxon>Bacteroides</taxon>
    </lineage>
</organism>
<accession>A0A380YLA9</accession>
<proteinExistence type="predicted"/>